<proteinExistence type="predicted"/>
<accession>A0A3S5AMP5</accession>
<feature type="compositionally biased region" description="Polar residues" evidence="1">
    <location>
        <begin position="188"/>
        <end position="205"/>
    </location>
</feature>
<protein>
    <submittedName>
        <fullName evidence="2">Uncharacterized protein</fullName>
    </submittedName>
</protein>
<reference evidence="2" key="1">
    <citation type="submission" date="2018-11" db="EMBL/GenBank/DDBJ databases">
        <authorList>
            <consortium name="Pathogen Informatics"/>
        </authorList>
    </citation>
    <scope>NUCLEOTIDE SEQUENCE</scope>
</reference>
<feature type="region of interest" description="Disordered" evidence="1">
    <location>
        <begin position="146"/>
        <end position="172"/>
    </location>
</feature>
<comment type="caution">
    <text evidence="2">The sequence shown here is derived from an EMBL/GenBank/DDBJ whole genome shotgun (WGS) entry which is preliminary data.</text>
</comment>
<sequence length="294" mass="31941">MPSFRESSDSLGGSGCYKMLYGENPETLKQMLMLQAGSRCITGGSGNLTGSSRKASSSHQQQQLRQLDRKYKRLMEEMERVQTKHRAEIKELHARLDSSERERTRLANEARRLQSELLSARSGVRMHQQQSDQTIQPYALGGQGSLRFYNSNSRQSASGSGSGGGVSTAGSTNTSGFGSWRIFTGAQHDSQNAPSTTLNSSNQSEQQPRAALQTQQQQQQQPAQHQRSQHQAQQSSQVLAKHSAGSIGSASNLLRKISASSMTPQVTTMFVCLPAGSPRGQATTSSDTQTPPTH</sequence>
<feature type="region of interest" description="Disordered" evidence="1">
    <location>
        <begin position="40"/>
        <end position="63"/>
    </location>
</feature>
<name>A0A3S5AMP5_9PLAT</name>
<feature type="compositionally biased region" description="Polar residues" evidence="1">
    <location>
        <begin position="280"/>
        <end position="294"/>
    </location>
</feature>
<feature type="compositionally biased region" description="Polar residues" evidence="1">
    <location>
        <begin position="48"/>
        <end position="59"/>
    </location>
</feature>
<gene>
    <name evidence="2" type="ORF">PXEA_LOCUS26736</name>
</gene>
<keyword evidence="3" id="KW-1185">Reference proteome</keyword>
<dbReference type="Proteomes" id="UP000784294">
    <property type="component" value="Unassembled WGS sequence"/>
</dbReference>
<dbReference type="EMBL" id="CAAALY010245537">
    <property type="protein sequence ID" value="VEL33296.1"/>
    <property type="molecule type" value="Genomic_DNA"/>
</dbReference>
<dbReference type="AlphaFoldDB" id="A0A3S5AMP5"/>
<feature type="region of interest" description="Disordered" evidence="1">
    <location>
        <begin position="272"/>
        <end position="294"/>
    </location>
</feature>
<organism evidence="2 3">
    <name type="scientific">Protopolystoma xenopodis</name>
    <dbReference type="NCBI Taxonomy" id="117903"/>
    <lineage>
        <taxon>Eukaryota</taxon>
        <taxon>Metazoa</taxon>
        <taxon>Spiralia</taxon>
        <taxon>Lophotrochozoa</taxon>
        <taxon>Platyhelminthes</taxon>
        <taxon>Monogenea</taxon>
        <taxon>Polyopisthocotylea</taxon>
        <taxon>Polystomatidea</taxon>
        <taxon>Polystomatidae</taxon>
        <taxon>Protopolystoma</taxon>
    </lineage>
</organism>
<feature type="compositionally biased region" description="Low complexity" evidence="1">
    <location>
        <begin position="206"/>
        <end position="237"/>
    </location>
</feature>
<feature type="region of interest" description="Disordered" evidence="1">
    <location>
        <begin position="188"/>
        <end position="244"/>
    </location>
</feature>
<evidence type="ECO:0000313" key="3">
    <source>
        <dbReference type="Proteomes" id="UP000784294"/>
    </source>
</evidence>
<feature type="compositionally biased region" description="Low complexity" evidence="1">
    <location>
        <begin position="150"/>
        <end position="159"/>
    </location>
</feature>
<evidence type="ECO:0000313" key="2">
    <source>
        <dbReference type="EMBL" id="VEL33296.1"/>
    </source>
</evidence>
<evidence type="ECO:0000256" key="1">
    <source>
        <dbReference type="SAM" id="MobiDB-lite"/>
    </source>
</evidence>